<evidence type="ECO:0000313" key="4">
    <source>
        <dbReference type="Proteomes" id="UP000694865"/>
    </source>
</evidence>
<evidence type="ECO:0000313" key="5">
    <source>
        <dbReference type="RefSeq" id="XP_006813983.1"/>
    </source>
</evidence>
<dbReference type="SUPFAM" id="SSF53474">
    <property type="entry name" value="alpha/beta-Hydrolases"/>
    <property type="match status" value="1"/>
</dbReference>
<dbReference type="InterPro" id="IPR050593">
    <property type="entry name" value="LovG"/>
</dbReference>
<evidence type="ECO:0000259" key="3">
    <source>
        <dbReference type="Pfam" id="PF03959"/>
    </source>
</evidence>
<sequence>MATHSNEKMILRVRGIFYVSIFAQNMCCVVPYYRSIEGGSCNSVAPDCGRRSTLSMRDLTGFILSKLFLVYITAPNIVPSIRVEGEDDPSDATNSQDQRGWWFSRKSNYYDAADKTSVSDGFQESLAFLEMIFKEQGPFDGVVGFSQGASFVSLLCSIGDQPDSPFQFDFAILIAGFKSLLSPHSKYYDEPITCPSLHVYGDTDKVIPKESSVQLLKYFVNPQTLNHTGGHFVPASSPQKKVYLEFLQSFLDKKKEQTKGQQC</sequence>
<comment type="similarity">
    <text evidence="1">Belongs to the LovG family.</text>
</comment>
<name>A0ABM0M1U2_SACKO</name>
<keyword evidence="2" id="KW-0378">Hydrolase</keyword>
<proteinExistence type="inferred from homology"/>
<organism evidence="4 5">
    <name type="scientific">Saccoglossus kowalevskii</name>
    <name type="common">Acorn worm</name>
    <dbReference type="NCBI Taxonomy" id="10224"/>
    <lineage>
        <taxon>Eukaryota</taxon>
        <taxon>Metazoa</taxon>
        <taxon>Hemichordata</taxon>
        <taxon>Enteropneusta</taxon>
        <taxon>Harrimaniidae</taxon>
        <taxon>Saccoglossus</taxon>
    </lineage>
</organism>
<accession>A0ABM0M1U2</accession>
<keyword evidence="4" id="KW-1185">Reference proteome</keyword>
<dbReference type="Gene3D" id="3.40.50.1820">
    <property type="entry name" value="alpha/beta hydrolase"/>
    <property type="match status" value="1"/>
</dbReference>
<dbReference type="PANTHER" id="PTHR48070:SF6">
    <property type="entry name" value="ESTERASE OVCA2"/>
    <property type="match status" value="1"/>
</dbReference>
<feature type="domain" description="Serine hydrolase" evidence="3">
    <location>
        <begin position="66"/>
        <end position="241"/>
    </location>
</feature>
<dbReference type="InterPro" id="IPR029058">
    <property type="entry name" value="AB_hydrolase_fold"/>
</dbReference>
<dbReference type="Proteomes" id="UP000694865">
    <property type="component" value="Unplaced"/>
</dbReference>
<evidence type="ECO:0000256" key="1">
    <source>
        <dbReference type="ARBA" id="ARBA00005863"/>
    </source>
</evidence>
<dbReference type="InterPro" id="IPR005645">
    <property type="entry name" value="FSH-like_dom"/>
</dbReference>
<dbReference type="RefSeq" id="XP_006813983.1">
    <property type="nucleotide sequence ID" value="XM_006813920.1"/>
</dbReference>
<gene>
    <name evidence="5" type="primary">LOC102803095</name>
</gene>
<protein>
    <submittedName>
        <fullName evidence="5">Ovarian cancer-associated gene 2 protein homolog</fullName>
    </submittedName>
</protein>
<reference evidence="5" key="1">
    <citation type="submission" date="2025-08" db="UniProtKB">
        <authorList>
            <consortium name="RefSeq"/>
        </authorList>
    </citation>
    <scope>IDENTIFICATION</scope>
    <source>
        <tissue evidence="5">Testes</tissue>
    </source>
</reference>
<dbReference type="PANTHER" id="PTHR48070">
    <property type="entry name" value="ESTERASE OVCA2"/>
    <property type="match status" value="1"/>
</dbReference>
<dbReference type="GeneID" id="102803095"/>
<dbReference type="Pfam" id="PF03959">
    <property type="entry name" value="FSH1"/>
    <property type="match status" value="1"/>
</dbReference>
<evidence type="ECO:0000256" key="2">
    <source>
        <dbReference type="ARBA" id="ARBA00022801"/>
    </source>
</evidence>